<keyword evidence="1" id="KW-0732">Signal</keyword>
<evidence type="ECO:0000256" key="1">
    <source>
        <dbReference type="SAM" id="SignalP"/>
    </source>
</evidence>
<name>A0ABR9S185_9BURK</name>
<comment type="caution">
    <text evidence="2">The sequence shown here is derived from an EMBL/GenBank/DDBJ whole genome shotgun (WGS) entry which is preliminary data.</text>
</comment>
<feature type="signal peptide" evidence="1">
    <location>
        <begin position="1"/>
        <end position="25"/>
    </location>
</feature>
<sequence length="203" mass="20678">MKTKMKAIAAAVGTVMLFAAQQAAAESTYGYETNALNPVTATSRVTITVTTPKLILLRVGVPGATWQTVNLGLTPDVQTAPGPLPTTVGNSQAATWDGNAPVFTANTVNVNAFLWHNNNGNAQLTCVVGTPFPTLAASAVTVSSLAGGLQHPGSDTTCATPTTGLARNTVHTGTWTYGVSAAALTSAMPGSESQTVTYIATTL</sequence>
<evidence type="ECO:0000313" key="2">
    <source>
        <dbReference type="EMBL" id="MBE7367286.1"/>
    </source>
</evidence>
<accession>A0ABR9S185</accession>
<gene>
    <name evidence="2" type="ORF">IM787_06905</name>
</gene>
<feature type="chain" id="PRO_5045485535" description="Secreted protein" evidence="1">
    <location>
        <begin position="26"/>
        <end position="203"/>
    </location>
</feature>
<evidence type="ECO:0008006" key="4">
    <source>
        <dbReference type="Google" id="ProtNLM"/>
    </source>
</evidence>
<proteinExistence type="predicted"/>
<dbReference type="RefSeq" id="WP_193675905.1">
    <property type="nucleotide sequence ID" value="NZ_JADDIV010000002.1"/>
</dbReference>
<protein>
    <recommendedName>
        <fullName evidence="4">Secreted protein</fullName>
    </recommendedName>
</protein>
<keyword evidence="3" id="KW-1185">Reference proteome</keyword>
<organism evidence="2 3">
    <name type="scientific">Ramlibacter pallidus</name>
    <dbReference type="NCBI Taxonomy" id="2780087"/>
    <lineage>
        <taxon>Bacteria</taxon>
        <taxon>Pseudomonadati</taxon>
        <taxon>Pseudomonadota</taxon>
        <taxon>Betaproteobacteria</taxon>
        <taxon>Burkholderiales</taxon>
        <taxon>Comamonadaceae</taxon>
        <taxon>Ramlibacter</taxon>
    </lineage>
</organism>
<evidence type="ECO:0000313" key="3">
    <source>
        <dbReference type="Proteomes" id="UP000806285"/>
    </source>
</evidence>
<dbReference type="Proteomes" id="UP000806285">
    <property type="component" value="Unassembled WGS sequence"/>
</dbReference>
<dbReference type="EMBL" id="JADDIV010000002">
    <property type="protein sequence ID" value="MBE7367286.1"/>
    <property type="molecule type" value="Genomic_DNA"/>
</dbReference>
<reference evidence="2 3" key="1">
    <citation type="submission" date="2020-10" db="EMBL/GenBank/DDBJ databases">
        <title>Ramlibacter sp. HM2 16S ribosomal RNA gene Genome sequencing and assembly.</title>
        <authorList>
            <person name="Kang M."/>
        </authorList>
    </citation>
    <scope>NUCLEOTIDE SEQUENCE [LARGE SCALE GENOMIC DNA]</scope>
    <source>
        <strain evidence="2 3">HM2</strain>
    </source>
</reference>